<accession>A0ABT7V3D0</accession>
<protein>
    <recommendedName>
        <fullName evidence="5">Histidine kinase</fullName>
    </recommendedName>
</protein>
<comment type="caution">
    <text evidence="3">The sequence shown here is derived from an EMBL/GenBank/DDBJ whole genome shotgun (WGS) entry which is preliminary data.</text>
</comment>
<gene>
    <name evidence="3" type="ORF">QUW25_05345</name>
</gene>
<sequence length="313" mass="34539">MGVLEGLPAGVLLALLNVNAVINSMVADVVASRILPMRRRALFLFLCFLVASVAFVRDYFFWSRLPVGLLELLVLPMLFWTCEVRLRVLGVMLIFVARFVCEATGAAVWEVMTGGAPIGNAQISDHLIAWLLANVQWCVIMWCLGLGMRWLLDRARGGHASKRPMGSLAPYVGLFALQMVFVWVLMFFCLLSLDDTTGFFVGLLPLSAMMVAVDVLLVRDSGRAEQVSESMDAADEAELRLEGYLAEMSRQGEKNAETARLRHDLRNHLQVMDALLERGETDRAGAYAHDVAGRLRTTEGDGPQEAPAVGERP</sequence>
<feature type="transmembrane region" description="Helical" evidence="2">
    <location>
        <begin position="89"/>
        <end position="108"/>
    </location>
</feature>
<keyword evidence="2" id="KW-1133">Transmembrane helix</keyword>
<evidence type="ECO:0000256" key="2">
    <source>
        <dbReference type="SAM" id="Phobius"/>
    </source>
</evidence>
<reference evidence="3 4" key="3">
    <citation type="submission" date="2023-06" db="EMBL/GenBank/DDBJ databases">
        <authorList>
            <person name="Zeman M."/>
            <person name="Kubasova T."/>
            <person name="Jahodarova E."/>
            <person name="Nykrynova M."/>
            <person name="Rychlik I."/>
        </authorList>
    </citation>
    <scope>NUCLEOTIDE SEQUENCE [LARGE SCALE GENOMIC DNA]</scope>
    <source>
        <strain evidence="3 4">153_Feed</strain>
    </source>
</reference>
<feature type="transmembrane region" description="Helical" evidence="2">
    <location>
        <begin position="42"/>
        <end position="60"/>
    </location>
</feature>
<evidence type="ECO:0000313" key="3">
    <source>
        <dbReference type="EMBL" id="MDM8271096.1"/>
    </source>
</evidence>
<dbReference type="Proteomes" id="UP001529256">
    <property type="component" value="Unassembled WGS sequence"/>
</dbReference>
<feature type="transmembrane region" description="Helical" evidence="2">
    <location>
        <begin position="128"/>
        <end position="147"/>
    </location>
</feature>
<feature type="region of interest" description="Disordered" evidence="1">
    <location>
        <begin position="287"/>
        <end position="313"/>
    </location>
</feature>
<reference evidence="3 4" key="1">
    <citation type="submission" date="2023-06" db="EMBL/GenBank/DDBJ databases">
        <title>Identification and characterization of horizontal gene transfer across gut microbiota members of farm animals based on homology search.</title>
        <authorList>
            <person name="Schwarzerova J."/>
            <person name="Nykrynova M."/>
            <person name="Jureckova K."/>
            <person name="Cejkova D."/>
            <person name="Rychlik I."/>
        </authorList>
    </citation>
    <scope>NUCLEOTIDE SEQUENCE [LARGE SCALE GENOMIC DNA]</scope>
    <source>
        <strain evidence="3 4">153_Feed</strain>
    </source>
</reference>
<keyword evidence="2" id="KW-0472">Membrane</keyword>
<reference evidence="4" key="2">
    <citation type="submission" date="2023-06" db="EMBL/GenBank/DDBJ databases">
        <title>Identification and characterization of horizontal gene transfer across gut microbiota members of farm animals based on homology search.</title>
        <authorList>
            <person name="Zeman M."/>
            <person name="Kubasova T."/>
            <person name="Jahodarova E."/>
            <person name="Nykrynova M."/>
            <person name="Rychlik I."/>
        </authorList>
    </citation>
    <scope>NUCLEOTIDE SEQUENCE [LARGE SCALE GENOMIC DNA]</scope>
    <source>
        <strain evidence="4">153_Feed</strain>
    </source>
</reference>
<organism evidence="3 4">
    <name type="scientific">Thermophilibacter provencensis</name>
    <dbReference type="NCBI Taxonomy" id="1852386"/>
    <lineage>
        <taxon>Bacteria</taxon>
        <taxon>Bacillati</taxon>
        <taxon>Actinomycetota</taxon>
        <taxon>Coriobacteriia</taxon>
        <taxon>Coriobacteriales</taxon>
        <taxon>Atopobiaceae</taxon>
        <taxon>Thermophilibacter</taxon>
    </lineage>
</organism>
<feature type="transmembrane region" description="Helical" evidence="2">
    <location>
        <begin position="199"/>
        <end position="218"/>
    </location>
</feature>
<evidence type="ECO:0008006" key="5">
    <source>
        <dbReference type="Google" id="ProtNLM"/>
    </source>
</evidence>
<keyword evidence="2" id="KW-0812">Transmembrane</keyword>
<feature type="transmembrane region" description="Helical" evidence="2">
    <location>
        <begin position="168"/>
        <end position="193"/>
    </location>
</feature>
<dbReference type="Gene3D" id="1.10.287.130">
    <property type="match status" value="1"/>
</dbReference>
<dbReference type="RefSeq" id="WP_289511187.1">
    <property type="nucleotide sequence ID" value="NZ_JAUDEA010000006.1"/>
</dbReference>
<evidence type="ECO:0000313" key="4">
    <source>
        <dbReference type="Proteomes" id="UP001529256"/>
    </source>
</evidence>
<name>A0ABT7V3D0_9ACTN</name>
<feature type="transmembrane region" description="Helical" evidence="2">
    <location>
        <begin position="66"/>
        <end position="82"/>
    </location>
</feature>
<evidence type="ECO:0000256" key="1">
    <source>
        <dbReference type="SAM" id="MobiDB-lite"/>
    </source>
</evidence>
<proteinExistence type="predicted"/>
<dbReference type="EMBL" id="JAUDEA010000006">
    <property type="protein sequence ID" value="MDM8271096.1"/>
    <property type="molecule type" value="Genomic_DNA"/>
</dbReference>
<keyword evidence="4" id="KW-1185">Reference proteome</keyword>
<feature type="transmembrane region" description="Helical" evidence="2">
    <location>
        <begin position="6"/>
        <end position="30"/>
    </location>
</feature>